<dbReference type="STRING" id="105231.A0A1Y1HHY5"/>
<dbReference type="Gene3D" id="3.20.20.70">
    <property type="entry name" value="Aldolase class I"/>
    <property type="match status" value="1"/>
</dbReference>
<evidence type="ECO:0000256" key="1">
    <source>
        <dbReference type="ARBA" id="ARBA00022691"/>
    </source>
</evidence>
<dbReference type="Pfam" id="PF12345">
    <property type="entry name" value="DUF3641"/>
    <property type="match status" value="1"/>
</dbReference>
<keyword evidence="3" id="KW-0408">Iron</keyword>
<dbReference type="OrthoDB" id="418407at2759"/>
<keyword evidence="4" id="KW-0411">Iron-sulfur</keyword>
<dbReference type="PANTHER" id="PTHR43728:SF1">
    <property type="entry name" value="FE-S OXIDOREDUCTASE"/>
    <property type="match status" value="1"/>
</dbReference>
<dbReference type="InterPro" id="IPR013785">
    <property type="entry name" value="Aldolase_TIM"/>
</dbReference>
<accession>A0A1Y1HHY5</accession>
<dbReference type="InterPro" id="IPR026351">
    <property type="entry name" value="rSAM_ArsS-like"/>
</dbReference>
<proteinExistence type="predicted"/>
<dbReference type="EMBL" id="DF236956">
    <property type="protein sequence ID" value="GAQ78074.1"/>
    <property type="molecule type" value="Genomic_DNA"/>
</dbReference>
<evidence type="ECO:0000256" key="3">
    <source>
        <dbReference type="ARBA" id="ARBA00023004"/>
    </source>
</evidence>
<dbReference type="Pfam" id="PF04055">
    <property type="entry name" value="Radical_SAM"/>
    <property type="match status" value="1"/>
</dbReference>
<evidence type="ECO:0000313" key="8">
    <source>
        <dbReference type="Proteomes" id="UP000054558"/>
    </source>
</evidence>
<keyword evidence="1" id="KW-0949">S-adenosyl-L-methionine</keyword>
<dbReference type="PANTHER" id="PTHR43728">
    <property type="entry name" value="SLR0304 PROTEIN"/>
    <property type="match status" value="1"/>
</dbReference>
<name>A0A1Y1HHY5_KLENI</name>
<dbReference type="InterPro" id="IPR058240">
    <property type="entry name" value="rSAM_sf"/>
</dbReference>
<gene>
    <name evidence="7" type="ORF">KFL_000070430</name>
</gene>
<reference evidence="7 8" key="1">
    <citation type="journal article" date="2014" name="Nat. Commun.">
        <title>Klebsormidium flaccidum genome reveals primary factors for plant terrestrial adaptation.</title>
        <authorList>
            <person name="Hori K."/>
            <person name="Maruyama F."/>
            <person name="Fujisawa T."/>
            <person name="Togashi T."/>
            <person name="Yamamoto N."/>
            <person name="Seo M."/>
            <person name="Sato S."/>
            <person name="Yamada T."/>
            <person name="Mori H."/>
            <person name="Tajima N."/>
            <person name="Moriyama T."/>
            <person name="Ikeuchi M."/>
            <person name="Watanabe M."/>
            <person name="Wada H."/>
            <person name="Kobayashi K."/>
            <person name="Saito M."/>
            <person name="Masuda T."/>
            <person name="Sasaki-Sekimoto Y."/>
            <person name="Mashiguchi K."/>
            <person name="Awai K."/>
            <person name="Shimojima M."/>
            <person name="Masuda S."/>
            <person name="Iwai M."/>
            <person name="Nobusawa T."/>
            <person name="Narise T."/>
            <person name="Kondo S."/>
            <person name="Saito H."/>
            <person name="Sato R."/>
            <person name="Murakawa M."/>
            <person name="Ihara Y."/>
            <person name="Oshima-Yamada Y."/>
            <person name="Ohtaka K."/>
            <person name="Satoh M."/>
            <person name="Sonobe K."/>
            <person name="Ishii M."/>
            <person name="Ohtani R."/>
            <person name="Kanamori-Sato M."/>
            <person name="Honoki R."/>
            <person name="Miyazaki D."/>
            <person name="Mochizuki H."/>
            <person name="Umetsu J."/>
            <person name="Higashi K."/>
            <person name="Shibata D."/>
            <person name="Kamiya Y."/>
            <person name="Sato N."/>
            <person name="Nakamura Y."/>
            <person name="Tabata S."/>
            <person name="Ida S."/>
            <person name="Kurokawa K."/>
            <person name="Ohta H."/>
        </authorList>
    </citation>
    <scope>NUCLEOTIDE SEQUENCE [LARGE SCALE GENOMIC DNA]</scope>
    <source>
        <strain evidence="7 8">NIES-2285</strain>
    </source>
</reference>
<dbReference type="InterPro" id="IPR007197">
    <property type="entry name" value="rSAM"/>
</dbReference>
<organism evidence="7 8">
    <name type="scientific">Klebsormidium nitens</name>
    <name type="common">Green alga</name>
    <name type="synonym">Ulothrix nitens</name>
    <dbReference type="NCBI Taxonomy" id="105231"/>
    <lineage>
        <taxon>Eukaryota</taxon>
        <taxon>Viridiplantae</taxon>
        <taxon>Streptophyta</taxon>
        <taxon>Klebsormidiophyceae</taxon>
        <taxon>Klebsormidiales</taxon>
        <taxon>Klebsormidiaceae</taxon>
        <taxon>Klebsormidium</taxon>
    </lineage>
</organism>
<dbReference type="GO" id="GO:0003824">
    <property type="term" value="F:catalytic activity"/>
    <property type="evidence" value="ECO:0007669"/>
    <property type="project" value="InterPro"/>
</dbReference>
<dbReference type="SFLD" id="SFLDS00029">
    <property type="entry name" value="Radical_SAM"/>
    <property type="match status" value="1"/>
</dbReference>
<dbReference type="GO" id="GO:0051536">
    <property type="term" value="F:iron-sulfur cluster binding"/>
    <property type="evidence" value="ECO:0007669"/>
    <property type="project" value="UniProtKB-KW"/>
</dbReference>
<evidence type="ECO:0000256" key="2">
    <source>
        <dbReference type="ARBA" id="ARBA00022723"/>
    </source>
</evidence>
<keyword evidence="2" id="KW-0479">Metal-binding</keyword>
<dbReference type="NCBIfam" id="TIGR04167">
    <property type="entry name" value="rSAM_SeCys"/>
    <property type="match status" value="1"/>
</dbReference>
<evidence type="ECO:0000259" key="6">
    <source>
        <dbReference type="Pfam" id="PF12345"/>
    </source>
</evidence>
<dbReference type="SUPFAM" id="SSF102114">
    <property type="entry name" value="Radical SAM enzymes"/>
    <property type="match status" value="1"/>
</dbReference>
<evidence type="ECO:0000259" key="5">
    <source>
        <dbReference type="Pfam" id="PF04055"/>
    </source>
</evidence>
<evidence type="ECO:0008006" key="9">
    <source>
        <dbReference type="Google" id="ProtNLM"/>
    </source>
</evidence>
<protein>
    <recommendedName>
        <fullName evidence="9">Fe-S oxidoreductase</fullName>
    </recommendedName>
</protein>
<dbReference type="AlphaFoldDB" id="A0A1Y1HHY5"/>
<dbReference type="Proteomes" id="UP000054558">
    <property type="component" value="Unassembled WGS sequence"/>
</dbReference>
<dbReference type="OMA" id="CHVNAGP"/>
<sequence>MTRRGPVLVSASNMELRERTKGSLVPETLKEMETDVDFQRTKQALLERGQAALTAEERKKRRRALDNLGVPSFDHFLKEQGLSPLTRKPVTTLQLNIGLYCNQACAHCHVESSPLRTEQMDERVARKVVEVLDRSPEIHTVDITGGAPELQPQFRYLVTEARRQGKEVIDRCNLTVLYEPGQEDLVDFLADNQVRIVASMPCYGPKNVDDQRGRGVFEKSIQALLDLNARGYGKEGSGLLLDLVYNPIGGFLPPLQSSLEAAYKDELSKTYGITFNSLFTITNMPIKRFADHLSRKGELQAYMELLVNNFNPAAADSVMCRDLISVGWDGTVYDCDFNQQLALGMPPGLPKSIFDIDSTASLLGARIATDNHCFGCTAGHGSSCTGAVA</sequence>
<feature type="domain" description="Arsenosugar biosynthesis radical SAM protein ArsS-like C-terminal" evidence="6">
    <location>
        <begin position="252"/>
        <end position="387"/>
    </location>
</feature>
<evidence type="ECO:0000256" key="4">
    <source>
        <dbReference type="ARBA" id="ARBA00023014"/>
    </source>
</evidence>
<dbReference type="GO" id="GO:0046872">
    <property type="term" value="F:metal ion binding"/>
    <property type="evidence" value="ECO:0007669"/>
    <property type="project" value="UniProtKB-KW"/>
</dbReference>
<dbReference type="InterPro" id="IPR024521">
    <property type="entry name" value="ArsS-like_C"/>
</dbReference>
<evidence type="ECO:0000313" key="7">
    <source>
        <dbReference type="EMBL" id="GAQ78074.1"/>
    </source>
</evidence>
<feature type="domain" description="Radical SAM core" evidence="5">
    <location>
        <begin position="96"/>
        <end position="233"/>
    </location>
</feature>
<keyword evidence="8" id="KW-1185">Reference proteome</keyword>
<dbReference type="CDD" id="cd01335">
    <property type="entry name" value="Radical_SAM"/>
    <property type="match status" value="1"/>
</dbReference>